<dbReference type="EMBL" id="UINC01114937">
    <property type="protein sequence ID" value="SVC85598.1"/>
    <property type="molecule type" value="Genomic_DNA"/>
</dbReference>
<dbReference type="AlphaFoldDB" id="A0A382QKX3"/>
<name>A0A382QKX3_9ZZZZ</name>
<sequence>MKKLLLITMLLGIGYSQCTPFEVSVYISEKDGWMFPYSTFYWGMSDGLSEIQQFNDECYQLLANNNECIMNCIDMEQDELDDNLGRVGCIYYNCPDGELLTQDYETHTERPTHLYGELYCADNTDWNATSNLCQSNISIEDLNGDGYDDASYDAGAESGDPCYGVVCDDDPEMICICGECTYEDEQGDTGGGDCSYGDECFEAGAISGDLNLDGADNVQDVVILVNNILNP</sequence>
<evidence type="ECO:0008006" key="2">
    <source>
        <dbReference type="Google" id="ProtNLM"/>
    </source>
</evidence>
<proteinExistence type="predicted"/>
<accession>A0A382QKX3</accession>
<evidence type="ECO:0000313" key="1">
    <source>
        <dbReference type="EMBL" id="SVC85598.1"/>
    </source>
</evidence>
<reference evidence="1" key="1">
    <citation type="submission" date="2018-05" db="EMBL/GenBank/DDBJ databases">
        <authorList>
            <person name="Lanie J.A."/>
            <person name="Ng W.-L."/>
            <person name="Kazmierczak K.M."/>
            <person name="Andrzejewski T.M."/>
            <person name="Davidsen T.M."/>
            <person name="Wayne K.J."/>
            <person name="Tettelin H."/>
            <person name="Glass J.I."/>
            <person name="Rusch D."/>
            <person name="Podicherti R."/>
            <person name="Tsui H.-C.T."/>
            <person name="Winkler M.E."/>
        </authorList>
    </citation>
    <scope>NUCLEOTIDE SEQUENCE</scope>
</reference>
<protein>
    <recommendedName>
        <fullName evidence="2">Dockerin domain-containing protein</fullName>
    </recommendedName>
</protein>
<organism evidence="1">
    <name type="scientific">marine metagenome</name>
    <dbReference type="NCBI Taxonomy" id="408172"/>
    <lineage>
        <taxon>unclassified sequences</taxon>
        <taxon>metagenomes</taxon>
        <taxon>ecological metagenomes</taxon>
    </lineage>
</organism>
<gene>
    <name evidence="1" type="ORF">METZ01_LOCUS338452</name>
</gene>